<feature type="domain" description="RNA-binding S4" evidence="4">
    <location>
        <begin position="1"/>
        <end position="61"/>
    </location>
</feature>
<dbReference type="Pfam" id="PF01728">
    <property type="entry name" value="FtsJ"/>
    <property type="match status" value="1"/>
</dbReference>
<dbReference type="Proteomes" id="UP000273044">
    <property type="component" value="Chromosome"/>
</dbReference>
<name>A0A3N4D4M9_9ACTN</name>
<protein>
    <submittedName>
        <fullName evidence="6">16S/23S rRNA (Cytidine-2'-O)-methyltransferase TlyA</fullName>
        <ecNumber evidence="6">2.1.1.226</ecNumber>
    </submittedName>
    <submittedName>
        <fullName evidence="5">TlyA family RNA methyltransferase</fullName>
    </submittedName>
</protein>
<dbReference type="SUPFAM" id="SSF53335">
    <property type="entry name" value="S-adenosyl-L-methionine-dependent methyltransferases"/>
    <property type="match status" value="1"/>
</dbReference>
<reference evidence="5" key="2">
    <citation type="submission" date="2021-03" db="EMBL/GenBank/DDBJ databases">
        <title>Human Oral Microbial Genomes.</title>
        <authorList>
            <person name="Johnston C.D."/>
            <person name="Chen T."/>
            <person name="Dewhirst F.E."/>
        </authorList>
    </citation>
    <scope>NUCLEOTIDE SEQUENCE</scope>
    <source>
        <strain evidence="5">F0714</strain>
    </source>
</reference>
<dbReference type="GO" id="GO:0003723">
    <property type="term" value="F:RNA binding"/>
    <property type="evidence" value="ECO:0007669"/>
    <property type="project" value="UniProtKB-KW"/>
</dbReference>
<dbReference type="InterPro" id="IPR029063">
    <property type="entry name" value="SAM-dependent_MTases_sf"/>
</dbReference>
<evidence type="ECO:0000256" key="3">
    <source>
        <dbReference type="PROSITE-ProRule" id="PRU00182"/>
    </source>
</evidence>
<dbReference type="CDD" id="cd00165">
    <property type="entry name" value="S4"/>
    <property type="match status" value="1"/>
</dbReference>
<evidence type="ECO:0000313" key="7">
    <source>
        <dbReference type="Proteomes" id="UP000273044"/>
    </source>
</evidence>
<dbReference type="SUPFAM" id="SSF55174">
    <property type="entry name" value="Alpha-L RNA-binding motif"/>
    <property type="match status" value="1"/>
</dbReference>
<dbReference type="PANTHER" id="PTHR32319:SF0">
    <property type="entry name" value="BACTERIAL HEMOLYSIN-LIKE PROTEIN"/>
    <property type="match status" value="1"/>
</dbReference>
<dbReference type="RefSeq" id="WP_014847011.1">
    <property type="nucleotide sequence ID" value="NZ_CAJZDL010000033.1"/>
</dbReference>
<evidence type="ECO:0000259" key="4">
    <source>
        <dbReference type="SMART" id="SM00363"/>
    </source>
</evidence>
<evidence type="ECO:0000256" key="2">
    <source>
        <dbReference type="ARBA" id="ARBA00029460"/>
    </source>
</evidence>
<dbReference type="EC" id="2.1.1.226" evidence="6"/>
<evidence type="ECO:0000313" key="6">
    <source>
        <dbReference type="EMBL" id="VEH70657.1"/>
    </source>
</evidence>
<dbReference type="InterPro" id="IPR004538">
    <property type="entry name" value="Hemolysin_A/TlyA"/>
</dbReference>
<dbReference type="EMBL" id="LR134406">
    <property type="protein sequence ID" value="VEH70657.1"/>
    <property type="molecule type" value="Genomic_DNA"/>
</dbReference>
<dbReference type="Gene3D" id="3.40.50.150">
    <property type="entry name" value="Vaccinia Virus protein VP39"/>
    <property type="match status" value="1"/>
</dbReference>
<reference evidence="6 7" key="1">
    <citation type="submission" date="2018-12" db="EMBL/GenBank/DDBJ databases">
        <authorList>
            <consortium name="Pathogen Informatics"/>
        </authorList>
    </citation>
    <scope>NUCLEOTIDE SEQUENCE [LARGE SCALE GENOMIC DNA]</scope>
    <source>
        <strain evidence="6 7">NCTC12967</strain>
    </source>
</reference>
<dbReference type="InterPro" id="IPR047048">
    <property type="entry name" value="TlyA"/>
</dbReference>
<accession>A0A3N4D4M9</accession>
<proteinExistence type="inferred from homology"/>
<dbReference type="OrthoDB" id="9784736at2"/>
<dbReference type="AlphaFoldDB" id="A0A3N4D4M9"/>
<keyword evidence="6" id="KW-0489">Methyltransferase</keyword>
<dbReference type="Pfam" id="PF01479">
    <property type="entry name" value="S4"/>
    <property type="match status" value="1"/>
</dbReference>
<sequence>MRLDRALVARGLARSRTQATRLVVEGRVRVAGALAQKPAMNVDASTEISADTEKWVSRAAHKLLGAIADSGTSLHGRVLDAGASTGGFTQVALEHGSDLVYAVDVGHHQLAAPIRSDPRVRVREGLNLRDLSLADLDGEPVDVVVGDVSFISLKLLLPSLLGVIRPGGVALLLVKPQFEVGKERLGAGGVVRDPRLREETVDAVVEAAGVLGWGCDWRGPSRLPGAGGNQEFFIRLCSVHGAYYP</sequence>
<dbReference type="EMBL" id="CP072385">
    <property type="protein sequence ID" value="QUC12199.1"/>
    <property type="molecule type" value="Genomic_DNA"/>
</dbReference>
<dbReference type="GeneID" id="64407411"/>
<keyword evidence="7" id="KW-1185">Reference proteome</keyword>
<dbReference type="InterPro" id="IPR002877">
    <property type="entry name" value="RNA_MeTrfase_FtsJ_dom"/>
</dbReference>
<dbReference type="GO" id="GO:0008168">
    <property type="term" value="F:methyltransferase activity"/>
    <property type="evidence" value="ECO:0007669"/>
    <property type="project" value="UniProtKB-KW"/>
</dbReference>
<dbReference type="Proteomes" id="UP000677180">
    <property type="component" value="Chromosome"/>
</dbReference>
<dbReference type="PANTHER" id="PTHR32319">
    <property type="entry name" value="BACTERIAL HEMOLYSIN-LIKE PROTEIN"/>
    <property type="match status" value="1"/>
</dbReference>
<dbReference type="PIRSF" id="PIRSF005578">
    <property type="entry name" value="TlyA"/>
    <property type="match status" value="1"/>
</dbReference>
<dbReference type="InterPro" id="IPR036986">
    <property type="entry name" value="S4_RNA-bd_sf"/>
</dbReference>
<dbReference type="PROSITE" id="PS50889">
    <property type="entry name" value="S4"/>
    <property type="match status" value="1"/>
</dbReference>
<keyword evidence="1 3" id="KW-0694">RNA-binding</keyword>
<evidence type="ECO:0000256" key="1">
    <source>
        <dbReference type="ARBA" id="ARBA00022884"/>
    </source>
</evidence>
<dbReference type="CDD" id="cd02440">
    <property type="entry name" value="AdoMet_MTases"/>
    <property type="match status" value="1"/>
</dbReference>
<dbReference type="Gene3D" id="3.10.290.10">
    <property type="entry name" value="RNA-binding S4 domain"/>
    <property type="match status" value="1"/>
</dbReference>
<evidence type="ECO:0000313" key="5">
    <source>
        <dbReference type="EMBL" id="QUC12199.1"/>
    </source>
</evidence>
<dbReference type="InterPro" id="IPR002942">
    <property type="entry name" value="S4_RNA-bd"/>
</dbReference>
<dbReference type="SMART" id="SM00363">
    <property type="entry name" value="S4"/>
    <property type="match status" value="1"/>
</dbReference>
<organism evidence="6 7">
    <name type="scientific">Arachnia propionica</name>
    <dbReference type="NCBI Taxonomy" id="1750"/>
    <lineage>
        <taxon>Bacteria</taxon>
        <taxon>Bacillati</taxon>
        <taxon>Actinomycetota</taxon>
        <taxon>Actinomycetes</taxon>
        <taxon>Propionibacteriales</taxon>
        <taxon>Propionibacteriaceae</taxon>
        <taxon>Arachnia</taxon>
    </lineage>
</organism>
<dbReference type="GO" id="GO:0032259">
    <property type="term" value="P:methylation"/>
    <property type="evidence" value="ECO:0007669"/>
    <property type="project" value="UniProtKB-KW"/>
</dbReference>
<dbReference type="OMA" id="VLMVKPQ"/>
<gene>
    <name evidence="6" type="primary">tlyA</name>
    <name evidence="5" type="ORF">J5A53_05810</name>
    <name evidence="6" type="ORF">NCTC12967_01959</name>
</gene>
<comment type="similarity">
    <text evidence="2">Belongs to the TlyA family.</text>
</comment>
<keyword evidence="6" id="KW-0808">Transferase</keyword>